<gene>
    <name evidence="1" type="ORF">L861_23055</name>
</gene>
<protein>
    <recommendedName>
        <fullName evidence="3">Transposase DDE domain-containing protein</fullName>
    </recommendedName>
</protein>
<sequence>MQPGRALYALRKHTVEPVFGIIKHVMGLGQFSRESIEIPPHLLLPPFDHSALYIS</sequence>
<reference evidence="1 2" key="1">
    <citation type="journal article" date="2013" name="Genome Announc.">
        <title>Draft genome sequence of the moderately halophilic gammaproteobacterium Halomonas anticariensis FP35.</title>
        <authorList>
            <person name="Tahrioui A."/>
            <person name="Quesada E."/>
            <person name="Llamas I."/>
        </authorList>
    </citation>
    <scope>NUCLEOTIDE SEQUENCE [LARGE SCALE GENOMIC DNA]</scope>
    <source>
        <strain evidence="2">DSM 16096 / CECT 5854 / LMG 22089 / FP35</strain>
    </source>
</reference>
<keyword evidence="2" id="KW-1185">Reference proteome</keyword>
<evidence type="ECO:0000313" key="2">
    <source>
        <dbReference type="Proteomes" id="UP000014463"/>
    </source>
</evidence>
<evidence type="ECO:0000313" key="1">
    <source>
        <dbReference type="EMBL" id="EPC03191.1"/>
    </source>
</evidence>
<name>S2LEL2_LITA3</name>
<dbReference type="Proteomes" id="UP000014463">
    <property type="component" value="Unassembled WGS sequence"/>
</dbReference>
<accession>S2LEL2</accession>
<evidence type="ECO:0008006" key="3">
    <source>
        <dbReference type="Google" id="ProtNLM"/>
    </source>
</evidence>
<dbReference type="OrthoDB" id="9182628at2"/>
<dbReference type="PATRIC" id="fig|1121939.11.peg.1614"/>
<dbReference type="AlphaFoldDB" id="S2LEL2"/>
<dbReference type="EMBL" id="ASTJ01000022">
    <property type="protein sequence ID" value="EPC03191.1"/>
    <property type="molecule type" value="Genomic_DNA"/>
</dbReference>
<organism evidence="1 2">
    <name type="scientific">Litchfieldella anticariensis (strain DSM 16096 / CECT 5854 / CIP 108499 / LMG 22089 / FP35)</name>
    <name type="common">Halomonas anticariensis</name>
    <dbReference type="NCBI Taxonomy" id="1121939"/>
    <lineage>
        <taxon>Bacteria</taxon>
        <taxon>Pseudomonadati</taxon>
        <taxon>Pseudomonadota</taxon>
        <taxon>Gammaproteobacteria</taxon>
        <taxon>Oceanospirillales</taxon>
        <taxon>Halomonadaceae</taxon>
        <taxon>Litchfieldella</taxon>
    </lineage>
</organism>
<dbReference type="STRING" id="1121939.L861_23055"/>
<proteinExistence type="predicted"/>
<comment type="caution">
    <text evidence="1">The sequence shown here is derived from an EMBL/GenBank/DDBJ whole genome shotgun (WGS) entry which is preliminary data.</text>
</comment>